<feature type="region of interest" description="Disordered" evidence="1">
    <location>
        <begin position="751"/>
        <end position="800"/>
    </location>
</feature>
<dbReference type="Proteomes" id="UP001489004">
    <property type="component" value="Unassembled WGS sequence"/>
</dbReference>
<keyword evidence="3" id="KW-1185">Reference proteome</keyword>
<reference evidence="2 3" key="1">
    <citation type="journal article" date="2024" name="Nat. Commun.">
        <title>Phylogenomics reveals the evolutionary origins of lichenization in chlorophyte algae.</title>
        <authorList>
            <person name="Puginier C."/>
            <person name="Libourel C."/>
            <person name="Otte J."/>
            <person name="Skaloud P."/>
            <person name="Haon M."/>
            <person name="Grisel S."/>
            <person name="Petersen M."/>
            <person name="Berrin J.G."/>
            <person name="Delaux P.M."/>
            <person name="Dal Grande F."/>
            <person name="Keller J."/>
        </authorList>
    </citation>
    <scope>NUCLEOTIDE SEQUENCE [LARGE SCALE GENOMIC DNA]</scope>
    <source>
        <strain evidence="2 3">SAG 2043</strain>
    </source>
</reference>
<dbReference type="AlphaFoldDB" id="A0AAW1PN46"/>
<feature type="compositionally biased region" description="Basic and acidic residues" evidence="1">
    <location>
        <begin position="790"/>
        <end position="800"/>
    </location>
</feature>
<evidence type="ECO:0000313" key="3">
    <source>
        <dbReference type="Proteomes" id="UP001489004"/>
    </source>
</evidence>
<evidence type="ECO:0000256" key="1">
    <source>
        <dbReference type="SAM" id="MobiDB-lite"/>
    </source>
</evidence>
<comment type="caution">
    <text evidence="2">The sequence shown here is derived from an EMBL/GenBank/DDBJ whole genome shotgun (WGS) entry which is preliminary data.</text>
</comment>
<evidence type="ECO:0000313" key="2">
    <source>
        <dbReference type="EMBL" id="KAK9810272.1"/>
    </source>
</evidence>
<accession>A0AAW1PN46</accession>
<proteinExistence type="predicted"/>
<name>A0AAW1PN46_9CHLO</name>
<feature type="compositionally biased region" description="Low complexity" evidence="1">
    <location>
        <begin position="751"/>
        <end position="761"/>
    </location>
</feature>
<organism evidence="2 3">
    <name type="scientific">[Myrmecia] bisecta</name>
    <dbReference type="NCBI Taxonomy" id="41462"/>
    <lineage>
        <taxon>Eukaryota</taxon>
        <taxon>Viridiplantae</taxon>
        <taxon>Chlorophyta</taxon>
        <taxon>core chlorophytes</taxon>
        <taxon>Trebouxiophyceae</taxon>
        <taxon>Trebouxiales</taxon>
        <taxon>Trebouxiaceae</taxon>
        <taxon>Myrmecia</taxon>
    </lineage>
</organism>
<gene>
    <name evidence="2" type="ORF">WJX72_007718</name>
</gene>
<dbReference type="EMBL" id="JALJOR010000010">
    <property type="protein sequence ID" value="KAK9810272.1"/>
    <property type="molecule type" value="Genomic_DNA"/>
</dbReference>
<sequence length="800" mass="88630">MASQRAENGTQSVNVQQVSTGVVDLTVEGSCSVVPVHGDTGFAAGSYVDLTGDVPAAQTRGCGATASPPLRLSGDGPGLRGKRQATHSRGAMALNDVERDRDWQFECVPRLRALLPVNPRLSAAIKSYRRDRLAQELGWSVADNLIAPMGHWQDIDNCAARAKAMMDAAPEFRSTPTGMPPPPPMDWFKERWPSLVVVFRLGFRWADFMRMCGRDPLRNAAGSWIREEVDMRVAAFEEAEGPPGLMPLQDVLEAASCDNTRPGHRAAKGLAVQICRIGGGWAAVAGRLQLKLQGAVHVTNEEREILYRVLEQNIAAKWDDIETIYNDSVTPRGLPKRTGTALKHMLTPERCRMHHGLLLLRAARKLRLRTADMIAVLQRTLGDGAADAAVLVAVAKCAEELLCICGLAQVSPFKLLERLGTVGQPGSEAWETLRRDQKEIEEAVSGWRDVLRMQTRSRVSMEEAWDATPLAPWKSQRLALSLGDAAVSEALQETNRQTVGHPLPAGAAGEQRVTKFSKAAAYRALRMLPDCVMRQQPIQSVPLTPSRDFDKQILPLLPPRIQRLYGPGSRFEGNPLPEWCGFRNLSWEEAPGLLRAAGAVSGVYTIYAVRRNERGELERFTEWYVGSAAALGVRLRHYVPGRGCDPPGPRGEVNKYCLYWAAYQHGWEFQIKYLPLPGLTIQEVREVESHYLQYKWPANKMLNGCFRAQPPRDAKFDRCSKEAAGQLLPRMDAYPQHSAYLRGLARLHVQPAEQEQQAAADAEQEEDDAPAEDAELADLSEDEDMQELEEMTKVDDHGVL</sequence>
<feature type="compositionally biased region" description="Acidic residues" evidence="1">
    <location>
        <begin position="762"/>
        <end position="789"/>
    </location>
</feature>
<protein>
    <submittedName>
        <fullName evidence="2">Uncharacterized protein</fullName>
    </submittedName>
</protein>
<feature type="region of interest" description="Disordered" evidence="1">
    <location>
        <begin position="59"/>
        <end position="87"/>
    </location>
</feature>